<reference evidence="2" key="1">
    <citation type="journal article" date="2002" name="Science">
        <title>The draft genome of Ciona intestinalis: insights into chordate and vertebrate origins.</title>
        <authorList>
            <person name="Dehal P."/>
            <person name="Satou Y."/>
            <person name="Campbell R.K."/>
            <person name="Chapman J."/>
            <person name="Degnan B."/>
            <person name="De Tomaso A."/>
            <person name="Davidson B."/>
            <person name="Di Gregorio A."/>
            <person name="Gelpke M."/>
            <person name="Goodstein D.M."/>
            <person name="Harafuji N."/>
            <person name="Hastings K.E."/>
            <person name="Ho I."/>
            <person name="Hotta K."/>
            <person name="Huang W."/>
            <person name="Kawashima T."/>
            <person name="Lemaire P."/>
            <person name="Martinez D."/>
            <person name="Meinertzhagen I.A."/>
            <person name="Necula S."/>
            <person name="Nonaka M."/>
            <person name="Putnam N."/>
            <person name="Rash S."/>
            <person name="Saiga H."/>
            <person name="Satake M."/>
            <person name="Terry A."/>
            <person name="Yamada L."/>
            <person name="Wang H.G."/>
            <person name="Awazu S."/>
            <person name="Azumi K."/>
            <person name="Boore J."/>
            <person name="Branno M."/>
            <person name="Chin-Bow S."/>
            <person name="DeSantis R."/>
            <person name="Doyle S."/>
            <person name="Francino P."/>
            <person name="Keys D.N."/>
            <person name="Haga S."/>
            <person name="Hayashi H."/>
            <person name="Hino K."/>
            <person name="Imai K.S."/>
            <person name="Inaba K."/>
            <person name="Kano S."/>
            <person name="Kobayashi K."/>
            <person name="Kobayashi M."/>
            <person name="Lee B.I."/>
            <person name="Makabe K.W."/>
            <person name="Manohar C."/>
            <person name="Matassi G."/>
            <person name="Medina M."/>
            <person name="Mochizuki Y."/>
            <person name="Mount S."/>
            <person name="Morishita T."/>
            <person name="Miura S."/>
            <person name="Nakayama A."/>
            <person name="Nishizaka S."/>
            <person name="Nomoto H."/>
            <person name="Ohta F."/>
            <person name="Oishi K."/>
            <person name="Rigoutsos I."/>
            <person name="Sano M."/>
            <person name="Sasaki A."/>
            <person name="Sasakura Y."/>
            <person name="Shoguchi E."/>
            <person name="Shin-i T."/>
            <person name="Spagnuolo A."/>
            <person name="Stainier D."/>
            <person name="Suzuki M.M."/>
            <person name="Tassy O."/>
            <person name="Takatori N."/>
            <person name="Tokuoka M."/>
            <person name="Yagi K."/>
            <person name="Yoshizaki F."/>
            <person name="Wada S."/>
            <person name="Zhang C."/>
            <person name="Hyatt P.D."/>
            <person name="Larimer F."/>
            <person name="Detter C."/>
            <person name="Doggett N."/>
            <person name="Glavina T."/>
            <person name="Hawkins T."/>
            <person name="Richardson P."/>
            <person name="Lucas S."/>
            <person name="Kohara Y."/>
            <person name="Levine M."/>
            <person name="Satoh N."/>
            <person name="Rokhsar D.S."/>
        </authorList>
    </citation>
    <scope>NUCLEOTIDE SEQUENCE [LARGE SCALE GENOMIC DNA]</scope>
</reference>
<dbReference type="Proteomes" id="UP000008144">
    <property type="component" value="Chromosome 7"/>
</dbReference>
<keyword evidence="2" id="KW-1185">Reference proteome</keyword>
<reference evidence="1" key="4">
    <citation type="submission" date="2025-09" db="UniProtKB">
        <authorList>
            <consortium name="Ensembl"/>
        </authorList>
    </citation>
    <scope>IDENTIFICATION</scope>
</reference>
<proteinExistence type="predicted"/>
<sequence length="34" mass="3926">MYTVLCVLISQDVGYTYFPLYKGLQPRLLDLSKS</sequence>
<organism evidence="1 2">
    <name type="scientific">Ciona intestinalis</name>
    <name type="common">Transparent sea squirt</name>
    <name type="synonym">Ascidia intestinalis</name>
    <dbReference type="NCBI Taxonomy" id="7719"/>
    <lineage>
        <taxon>Eukaryota</taxon>
        <taxon>Metazoa</taxon>
        <taxon>Chordata</taxon>
        <taxon>Tunicata</taxon>
        <taxon>Ascidiacea</taxon>
        <taxon>Phlebobranchia</taxon>
        <taxon>Cionidae</taxon>
        <taxon>Ciona</taxon>
    </lineage>
</organism>
<name>H2XMI1_CIOIN</name>
<evidence type="ECO:0000313" key="1">
    <source>
        <dbReference type="Ensembl" id="ENSCINP00000030864.1"/>
    </source>
</evidence>
<reference evidence="1" key="2">
    <citation type="journal article" date="2008" name="Genome Biol.">
        <title>Improved genome assembly and evidence-based global gene model set for the chordate Ciona intestinalis: new insight into intron and operon populations.</title>
        <authorList>
            <person name="Satou Y."/>
            <person name="Mineta K."/>
            <person name="Ogasawara M."/>
            <person name="Sasakura Y."/>
            <person name="Shoguchi E."/>
            <person name="Ueno K."/>
            <person name="Yamada L."/>
            <person name="Matsumoto J."/>
            <person name="Wasserscheid J."/>
            <person name="Dewar K."/>
            <person name="Wiley G.B."/>
            <person name="Macmil S.L."/>
            <person name="Roe B.A."/>
            <person name="Zeller R.W."/>
            <person name="Hastings K.E."/>
            <person name="Lemaire P."/>
            <person name="Lindquist E."/>
            <person name="Endo T."/>
            <person name="Hotta K."/>
            <person name="Inaba K."/>
        </authorList>
    </citation>
    <scope>NUCLEOTIDE SEQUENCE [LARGE SCALE GENOMIC DNA]</scope>
    <source>
        <strain evidence="1">wild type</strain>
    </source>
</reference>
<dbReference type="AlphaFoldDB" id="H2XMI1"/>
<dbReference type="EMBL" id="EAAA01002372">
    <property type="status" value="NOT_ANNOTATED_CDS"/>
    <property type="molecule type" value="Genomic_DNA"/>
</dbReference>
<evidence type="ECO:0000313" key="2">
    <source>
        <dbReference type="Proteomes" id="UP000008144"/>
    </source>
</evidence>
<reference evidence="1" key="3">
    <citation type="submission" date="2025-08" db="UniProtKB">
        <authorList>
            <consortium name="Ensembl"/>
        </authorList>
    </citation>
    <scope>IDENTIFICATION</scope>
</reference>
<dbReference type="HOGENOM" id="CLU_3376917_0_0_1"/>
<accession>H2XMI1</accession>
<dbReference type="Ensembl" id="ENSCINT00000035239.1">
    <property type="protein sequence ID" value="ENSCINP00000030864.1"/>
    <property type="gene ID" value="ENSCING00000021429.1"/>
</dbReference>
<dbReference type="InParanoid" id="H2XMI1"/>
<protein>
    <submittedName>
        <fullName evidence="1">Uncharacterized protein</fullName>
    </submittedName>
</protein>